<keyword evidence="5" id="KW-0519">Myristate</keyword>
<keyword evidence="4" id="KW-1188">Viral release from host cell</keyword>
<dbReference type="SMART" id="SM00343">
    <property type="entry name" value="ZnF_C2HC"/>
    <property type="match status" value="2"/>
</dbReference>
<evidence type="ECO:0000256" key="10">
    <source>
        <dbReference type="ARBA" id="ARBA00022833"/>
    </source>
</evidence>
<comment type="subcellular location">
    <subcellularLocation>
        <location evidence="17">Virion</location>
    </subcellularLocation>
    <subcellularLocation>
        <location evidence="17">Host cytoplasm</location>
    </subcellularLocation>
    <subcellularLocation>
        <location evidence="17">Host nucleus</location>
    </subcellularLocation>
</comment>
<evidence type="ECO:0000256" key="5">
    <source>
        <dbReference type="ARBA" id="ARBA00022707"/>
    </source>
</evidence>
<dbReference type="Gene3D" id="1.20.5.760">
    <property type="entry name" value="Single helix bin"/>
    <property type="match status" value="1"/>
</dbReference>
<evidence type="ECO:0000256" key="6">
    <source>
        <dbReference type="ARBA" id="ARBA00022723"/>
    </source>
</evidence>
<keyword evidence="10 17" id="KW-0862">Zinc</keyword>
<dbReference type="Gene3D" id="1.10.1200.30">
    <property type="match status" value="1"/>
</dbReference>
<dbReference type="InterPro" id="IPR008919">
    <property type="entry name" value="Retrov_capsid_N"/>
</dbReference>
<keyword evidence="3 17" id="KW-0945">Host-virus interaction</keyword>
<proteinExistence type="predicted"/>
<keyword evidence="6 17" id="KW-0479">Metal-binding</keyword>
<keyword evidence="1 17" id="KW-0167">Capsid protein</keyword>
<keyword evidence="15" id="KW-0449">Lipoprotein</keyword>
<keyword evidence="7" id="KW-0677">Repeat</keyword>
<keyword evidence="11 17" id="KW-0946">Virion</keyword>
<dbReference type="PANTHER" id="PTHR40389:SF2">
    <property type="entry name" value="ENDOGENOUS RETROVIRUS GROUP K MEMBER 24 GAG POLYPROTEIN-RELATED"/>
    <property type="match status" value="1"/>
</dbReference>
<dbReference type="GO" id="GO:0042025">
    <property type="term" value="C:host cell nucleus"/>
    <property type="evidence" value="ECO:0007669"/>
    <property type="project" value="UniProtKB-SubCell"/>
</dbReference>
<dbReference type="GO" id="GO:0003723">
    <property type="term" value="F:RNA binding"/>
    <property type="evidence" value="ECO:0007669"/>
    <property type="project" value="UniProtKB-KW"/>
</dbReference>
<dbReference type="GO" id="GO:0005198">
    <property type="term" value="F:structural molecule activity"/>
    <property type="evidence" value="ECO:0007669"/>
    <property type="project" value="InterPro"/>
</dbReference>
<keyword evidence="8" id="KW-0688">Ribosomal frameshifting</keyword>
<dbReference type="Pfam" id="PF19317">
    <property type="entry name" value="Gag_p24_C"/>
    <property type="match status" value="1"/>
</dbReference>
<evidence type="ECO:0000256" key="1">
    <source>
        <dbReference type="ARBA" id="ARBA00022561"/>
    </source>
</evidence>
<evidence type="ECO:0000256" key="12">
    <source>
        <dbReference type="ARBA" id="ARBA00022884"/>
    </source>
</evidence>
<evidence type="ECO:0000256" key="15">
    <source>
        <dbReference type="ARBA" id="ARBA00023288"/>
    </source>
</evidence>
<evidence type="ECO:0000313" key="20">
    <source>
        <dbReference type="EMBL" id="ABO61053.1"/>
    </source>
</evidence>
<dbReference type="Gene3D" id="1.10.375.10">
    <property type="entry name" value="Human Immunodeficiency Virus Type 1 Capsid Protein"/>
    <property type="match status" value="1"/>
</dbReference>
<dbReference type="InterPro" id="IPR036875">
    <property type="entry name" value="Znf_CCHC_sf"/>
</dbReference>
<evidence type="ECO:0000256" key="9">
    <source>
        <dbReference type="ARBA" id="ARBA00022771"/>
    </source>
</evidence>
<dbReference type="Gene3D" id="1.10.150.90">
    <property type="entry name" value="Immunodeficiency lentiviruses, gag gene matrix protein p17"/>
    <property type="match status" value="1"/>
</dbReference>
<dbReference type="GO" id="GO:0055036">
    <property type="term" value="C:virion membrane"/>
    <property type="evidence" value="ECO:0007669"/>
    <property type="project" value="UniProtKB-SubCell"/>
</dbReference>
<keyword evidence="2 17" id="KW-1048">Host nucleus</keyword>
<reference evidence="20" key="1">
    <citation type="journal article" date="2007" name="Virology">
        <title>Full-length sequence analysis of SIVmus in wild populations of mustached monkeys (Cercopithecus cephus) from Cameroon provides evidence for two co-circulating SIVmus lineages.</title>
        <authorList>
            <person name="Aghokeng A.F."/>
            <person name="Bailes E."/>
            <person name="Loul S."/>
            <person name="Courgnaud V."/>
            <person name="Mpoudi-Ngolle E."/>
            <person name="Sharp P.M."/>
            <person name="Delaporte E."/>
            <person name="Peeters M."/>
        </authorList>
    </citation>
    <scope>NUCLEOTIDE SEQUENCE</scope>
    <source>
        <strain evidence="20">SIVmus01CM2500</strain>
    </source>
</reference>
<dbReference type="EMBL" id="EF070331">
    <property type="protein sequence ID" value="ABO61053.1"/>
    <property type="molecule type" value="Genomic_DNA"/>
</dbReference>
<evidence type="ECO:0000256" key="8">
    <source>
        <dbReference type="ARBA" id="ARBA00022758"/>
    </source>
</evidence>
<keyword evidence="9 16" id="KW-0863">Zinc-finger</keyword>
<dbReference type="GO" id="GO:0008270">
    <property type="term" value="F:zinc ion binding"/>
    <property type="evidence" value="ECO:0007669"/>
    <property type="project" value="UniProtKB-KW"/>
</dbReference>
<feature type="domain" description="CCHC-type" evidence="19">
    <location>
        <begin position="422"/>
        <end position="438"/>
    </location>
</feature>
<dbReference type="InterPro" id="IPR050195">
    <property type="entry name" value="Primate_lentivir_Gag_pol-like"/>
</dbReference>
<evidence type="ECO:0000256" key="13">
    <source>
        <dbReference type="ARBA" id="ARBA00023086"/>
    </source>
</evidence>
<dbReference type="SUPFAM" id="SSF47943">
    <property type="entry name" value="Retrovirus capsid protein, N-terminal core domain"/>
    <property type="match status" value="1"/>
</dbReference>
<evidence type="ECO:0000256" key="7">
    <source>
        <dbReference type="ARBA" id="ARBA00022737"/>
    </source>
</evidence>
<evidence type="ECO:0000256" key="18">
    <source>
        <dbReference type="SAM" id="MobiDB-lite"/>
    </source>
</evidence>
<evidence type="ECO:0000256" key="14">
    <source>
        <dbReference type="ARBA" id="ARBA00023200"/>
    </source>
</evidence>
<sequence>MGARHSAMLTGTKLDKYEKVRLRPKGKKRYLIKHIVWASKELDRFGLSDSLLETKEGCQRILEVILPLEPTGSESLKSLFGIVSVLYCIHAEVSVEDTEEAKKQIRMRCHLGEKKEQQEQRDQPSGAGASSQNYPVIRTAQGTYQHQSLSPRILKTWVSTIEEKKFAPEVVALFQALSEGCIPYDVNQMLNAVGDHQGAVQLIKDVVNEQAAEWDLLHPQPAQPQPNAGLRYPSGADIAGVSSTPAEQIEWMTRQQDPVNVGDIYRKWIILGLQRCVKMYNPVNILDIKQGPREPFKDYVDRFFKCLRAEQADQAVKNWMTQSLLVQNANPECKLVLKAMPGATLEEMLQACQGVGGPIHKSKLMAEAMASALRQNTIETINMVQGQGPRGGAGGGPRRTPRCFNCGQFGHIAKDCPKPRVRKCFKCGREGHLAKQCRTNSDKGAVNFLGKGFGFHRKPRNFPVTSLMPSAPPDTAEIVNFSPEVGPRKENQTPQAPPDRKNLYPSLSSLFGDDPSEQ</sequence>
<dbReference type="Pfam" id="PF00098">
    <property type="entry name" value="zf-CCHC"/>
    <property type="match status" value="2"/>
</dbReference>
<dbReference type="PROSITE" id="PS50158">
    <property type="entry name" value="ZF_CCHC"/>
    <property type="match status" value="2"/>
</dbReference>
<dbReference type="SUPFAM" id="SSF47353">
    <property type="entry name" value="Retrovirus capsid dimerization domain-like"/>
    <property type="match status" value="1"/>
</dbReference>
<dbReference type="InterPro" id="IPR008916">
    <property type="entry name" value="Retrov_capsid_C"/>
</dbReference>
<dbReference type="Pfam" id="PF00540">
    <property type="entry name" value="Gag_p17"/>
    <property type="match status" value="1"/>
</dbReference>
<feature type="region of interest" description="Disordered" evidence="18">
    <location>
        <begin position="112"/>
        <end position="133"/>
    </location>
</feature>
<evidence type="ECO:0000256" key="3">
    <source>
        <dbReference type="ARBA" id="ARBA00022581"/>
    </source>
</evidence>
<evidence type="ECO:0000259" key="19">
    <source>
        <dbReference type="PROSITE" id="PS50158"/>
    </source>
</evidence>
<protein>
    <recommendedName>
        <fullName evidence="17">Gag polyprotein</fullName>
    </recommendedName>
    <component>
        <recommendedName>
            <fullName evidence="17">Matrix protein p17</fullName>
            <shortName evidence="17">MA</shortName>
        </recommendedName>
    </component>
</protein>
<evidence type="ECO:0000256" key="16">
    <source>
        <dbReference type="PROSITE-ProRule" id="PRU00047"/>
    </source>
</evidence>
<keyword evidence="13 17" id="KW-0543">Viral nucleoprotein</keyword>
<feature type="compositionally biased region" description="Basic and acidic residues" evidence="18">
    <location>
        <begin position="112"/>
        <end position="122"/>
    </location>
</feature>
<evidence type="ECO:0000256" key="2">
    <source>
        <dbReference type="ARBA" id="ARBA00022562"/>
    </source>
</evidence>
<dbReference type="GO" id="GO:0075523">
    <property type="term" value="P:viral translational frameshifting"/>
    <property type="evidence" value="ECO:0007669"/>
    <property type="project" value="UniProtKB-KW"/>
</dbReference>
<dbReference type="InterPro" id="IPR001878">
    <property type="entry name" value="Znf_CCHC"/>
</dbReference>
<dbReference type="GO" id="GO:0019013">
    <property type="term" value="C:viral nucleocapsid"/>
    <property type="evidence" value="ECO:0007669"/>
    <property type="project" value="UniProtKB-KW"/>
</dbReference>
<dbReference type="PRINTS" id="PR00234">
    <property type="entry name" value="HIV1MATRIX"/>
</dbReference>
<accession>A4UDH1</accession>
<dbReference type="Pfam" id="PF00607">
    <property type="entry name" value="Gag_p24"/>
    <property type="match status" value="1"/>
</dbReference>
<gene>
    <name evidence="20" type="primary">gag</name>
</gene>
<name>A4UDH1_SIV</name>
<dbReference type="SUPFAM" id="SSF47836">
    <property type="entry name" value="Retroviral matrix proteins"/>
    <property type="match status" value="1"/>
</dbReference>
<comment type="PTM">
    <molecule>Gag-Pol polyprotein</molecule>
    <text evidence="17">Specific enzymatic cleavages by the viral protease yield mature proteins.</text>
</comment>
<evidence type="ECO:0000256" key="4">
    <source>
        <dbReference type="ARBA" id="ARBA00022612"/>
    </source>
</evidence>
<dbReference type="SUPFAM" id="SSF57756">
    <property type="entry name" value="Retrovirus zinc finger-like domains"/>
    <property type="match status" value="1"/>
</dbReference>
<feature type="region of interest" description="Disordered" evidence="18">
    <location>
        <begin position="469"/>
        <end position="518"/>
    </location>
</feature>
<dbReference type="Gene3D" id="4.10.60.10">
    <property type="entry name" value="Zinc finger, CCHC-type"/>
    <property type="match status" value="2"/>
</dbReference>
<feature type="domain" description="CCHC-type" evidence="19">
    <location>
        <begin position="402"/>
        <end position="418"/>
    </location>
</feature>
<keyword evidence="12 17" id="KW-0694">RNA-binding</keyword>
<dbReference type="PANTHER" id="PTHR40389">
    <property type="entry name" value="ENDOGENOUS RETROVIRUS GROUP K MEMBER 24 GAG POLYPROTEIN-RELATED"/>
    <property type="match status" value="1"/>
</dbReference>
<organismHost>
    <name type="scientific">Cercopithecidae</name>
    <name type="common">Old World monkeys</name>
    <dbReference type="NCBI Taxonomy" id="9527"/>
</organismHost>
<evidence type="ECO:0000256" key="17">
    <source>
        <dbReference type="RuleBase" id="RU004487"/>
    </source>
</evidence>
<evidence type="ECO:0000256" key="11">
    <source>
        <dbReference type="ARBA" id="ARBA00022844"/>
    </source>
</evidence>
<organismHost>
    <name type="scientific">Pan troglodytes</name>
    <name type="common">Chimpanzee</name>
    <dbReference type="NCBI Taxonomy" id="9598"/>
</organismHost>
<dbReference type="InterPro" id="IPR010999">
    <property type="entry name" value="Retrovr_matrix"/>
</dbReference>
<dbReference type="InterPro" id="IPR045345">
    <property type="entry name" value="Gag_p24_C"/>
</dbReference>
<comment type="subcellular location">
    <molecule>Matrix protein p17</molecule>
    <subcellularLocation>
        <location evidence="17">Virion membrane</location>
        <topology evidence="17">Lipid-anchor</topology>
    </subcellularLocation>
    <subcellularLocation>
        <location evidence="17">Host nucleus</location>
    </subcellularLocation>
    <subcellularLocation>
        <location evidence="17">Host cytoplasm</location>
    </subcellularLocation>
</comment>
<keyword evidence="14 17" id="KW-1035">Host cytoplasm</keyword>
<dbReference type="GO" id="GO:0030430">
    <property type="term" value="C:host cell cytoplasm"/>
    <property type="evidence" value="ECO:0007669"/>
    <property type="project" value="UniProtKB-SubCell"/>
</dbReference>
<organism evidence="20">
    <name type="scientific">Simian immunodeficiency virus</name>
    <name type="common">SIV</name>
    <dbReference type="NCBI Taxonomy" id="11723"/>
    <lineage>
        <taxon>Viruses</taxon>
        <taxon>Riboviria</taxon>
        <taxon>Pararnavirae</taxon>
        <taxon>Artverviricota</taxon>
        <taxon>Revtraviricetes</taxon>
        <taxon>Ortervirales</taxon>
        <taxon>Retroviridae</taxon>
        <taxon>Orthoretrovirinae</taxon>
        <taxon>Lentivirus</taxon>
        <taxon>Lentivirus simimdef</taxon>
    </lineage>
</organism>
<dbReference type="InterPro" id="IPR000071">
    <property type="entry name" value="Lentvrl_matrix_N"/>
</dbReference>
<dbReference type="InterPro" id="IPR012344">
    <property type="entry name" value="Matrix_HIV/RSV_N"/>
</dbReference>